<dbReference type="AlphaFoldDB" id="A0AA37QBK6"/>
<feature type="region of interest" description="Disordered" evidence="1">
    <location>
        <begin position="34"/>
        <end position="60"/>
    </location>
</feature>
<reference evidence="2" key="1">
    <citation type="submission" date="2022-07" db="EMBL/GenBank/DDBJ databases">
        <title>Mycobacterium kiyosense sp. nov., scotochromogenic slow-glowing species isolated from respiratory specimens.</title>
        <authorList>
            <person name="Fukano H."/>
            <person name="Kazumi Y."/>
            <person name="Sakagami N."/>
            <person name="Ato M."/>
            <person name="Mitarai S."/>
            <person name="Hoshino Y."/>
        </authorList>
    </citation>
    <scope>NUCLEOTIDE SEQUENCE</scope>
    <source>
        <strain evidence="2">SRL2020-028</strain>
    </source>
</reference>
<protein>
    <submittedName>
        <fullName evidence="2">Uncharacterized protein</fullName>
    </submittedName>
</protein>
<comment type="caution">
    <text evidence="2">The sequence shown here is derived from an EMBL/GenBank/DDBJ whole genome shotgun (WGS) entry which is preliminary data.</text>
</comment>
<proteinExistence type="predicted"/>
<sequence>MARCHQPSPTGWLCTDRDDRECRAKDRRASDGDVAAVGFGGDPSTLSHTPAWSMLKRPNG</sequence>
<evidence type="ECO:0000313" key="2">
    <source>
        <dbReference type="EMBL" id="GLB86931.1"/>
    </source>
</evidence>
<organism evidence="2 3">
    <name type="scientific">Mycobacterium kiyosense</name>
    <dbReference type="NCBI Taxonomy" id="2871094"/>
    <lineage>
        <taxon>Bacteria</taxon>
        <taxon>Bacillati</taxon>
        <taxon>Actinomycetota</taxon>
        <taxon>Actinomycetes</taxon>
        <taxon>Mycobacteriales</taxon>
        <taxon>Mycobacteriaceae</taxon>
        <taxon>Mycobacterium</taxon>
    </lineage>
</organism>
<gene>
    <name evidence="2" type="ORF">SRL2020028_61870</name>
</gene>
<dbReference type="EMBL" id="BRXE01000221">
    <property type="protein sequence ID" value="GLB86931.1"/>
    <property type="molecule type" value="Genomic_DNA"/>
</dbReference>
<evidence type="ECO:0000256" key="1">
    <source>
        <dbReference type="SAM" id="MobiDB-lite"/>
    </source>
</evidence>
<name>A0AA37QBK6_9MYCO</name>
<accession>A0AA37QBK6</accession>
<dbReference type="Proteomes" id="UP001165663">
    <property type="component" value="Unassembled WGS sequence"/>
</dbReference>
<evidence type="ECO:0000313" key="3">
    <source>
        <dbReference type="Proteomes" id="UP001165663"/>
    </source>
</evidence>